<name>A0A210QB14_MIZYE</name>
<dbReference type="InterPro" id="IPR009069">
    <property type="entry name" value="Cys_alpha_HP_mot_SF"/>
</dbReference>
<comment type="caution">
    <text evidence="2">The sequence shown here is derived from an EMBL/GenBank/DDBJ whole genome shotgun (WGS) entry which is preliminary data.</text>
</comment>
<dbReference type="Proteomes" id="UP000242188">
    <property type="component" value="Unassembled WGS sequence"/>
</dbReference>
<feature type="region of interest" description="Disordered" evidence="1">
    <location>
        <begin position="1"/>
        <end position="30"/>
    </location>
</feature>
<protein>
    <submittedName>
        <fullName evidence="2">Cytochrome c oxidase assembly factor 4-like</fullName>
    </submittedName>
</protein>
<dbReference type="InterPro" id="IPR039870">
    <property type="entry name" value="Coa4-like"/>
</dbReference>
<dbReference type="AlphaFoldDB" id="A0A210QB14"/>
<proteinExistence type="predicted"/>
<reference evidence="2 3" key="1">
    <citation type="journal article" date="2017" name="Nat. Ecol. Evol.">
        <title>Scallop genome provides insights into evolution of bilaterian karyotype and development.</title>
        <authorList>
            <person name="Wang S."/>
            <person name="Zhang J."/>
            <person name="Jiao W."/>
            <person name="Li J."/>
            <person name="Xun X."/>
            <person name="Sun Y."/>
            <person name="Guo X."/>
            <person name="Huan P."/>
            <person name="Dong B."/>
            <person name="Zhang L."/>
            <person name="Hu X."/>
            <person name="Sun X."/>
            <person name="Wang J."/>
            <person name="Zhao C."/>
            <person name="Wang Y."/>
            <person name="Wang D."/>
            <person name="Huang X."/>
            <person name="Wang R."/>
            <person name="Lv J."/>
            <person name="Li Y."/>
            <person name="Zhang Z."/>
            <person name="Liu B."/>
            <person name="Lu W."/>
            <person name="Hui Y."/>
            <person name="Liang J."/>
            <person name="Zhou Z."/>
            <person name="Hou R."/>
            <person name="Li X."/>
            <person name="Liu Y."/>
            <person name="Li H."/>
            <person name="Ning X."/>
            <person name="Lin Y."/>
            <person name="Zhao L."/>
            <person name="Xing Q."/>
            <person name="Dou J."/>
            <person name="Li Y."/>
            <person name="Mao J."/>
            <person name="Guo H."/>
            <person name="Dou H."/>
            <person name="Li T."/>
            <person name="Mu C."/>
            <person name="Jiang W."/>
            <person name="Fu Q."/>
            <person name="Fu X."/>
            <person name="Miao Y."/>
            <person name="Liu J."/>
            <person name="Yu Q."/>
            <person name="Li R."/>
            <person name="Liao H."/>
            <person name="Li X."/>
            <person name="Kong Y."/>
            <person name="Jiang Z."/>
            <person name="Chourrout D."/>
            <person name="Li R."/>
            <person name="Bao Z."/>
        </authorList>
    </citation>
    <scope>NUCLEOTIDE SEQUENCE [LARGE SCALE GENOMIC DNA]</scope>
    <source>
        <strain evidence="2 3">PY_sf001</strain>
    </source>
</reference>
<dbReference type="STRING" id="6573.A0A210QB14"/>
<evidence type="ECO:0000313" key="3">
    <source>
        <dbReference type="Proteomes" id="UP000242188"/>
    </source>
</evidence>
<dbReference type="PANTHER" id="PTHR13639:SF2">
    <property type="entry name" value="CYTOCHROME C OXIDASE ASSEMBLY FACTOR 4 HOMOLOG, MITOCHONDRIAL"/>
    <property type="match status" value="1"/>
</dbReference>
<dbReference type="EMBL" id="NEDP02004373">
    <property type="protein sequence ID" value="OWF45919.1"/>
    <property type="molecule type" value="Genomic_DNA"/>
</dbReference>
<dbReference type="GO" id="GO:0033617">
    <property type="term" value="P:mitochondrial respiratory chain complex IV assembly"/>
    <property type="evidence" value="ECO:0007669"/>
    <property type="project" value="InterPro"/>
</dbReference>
<sequence length="78" mass="9097">MASQSNGNTMSGHDRSRKPKNEEDDDDDPVEKMLKKAGCLDQHYAVQECMFDNKDWTKCQGQVQDFRECIERSQKKKK</sequence>
<organism evidence="2 3">
    <name type="scientific">Mizuhopecten yessoensis</name>
    <name type="common">Japanese scallop</name>
    <name type="synonym">Patinopecten yessoensis</name>
    <dbReference type="NCBI Taxonomy" id="6573"/>
    <lineage>
        <taxon>Eukaryota</taxon>
        <taxon>Metazoa</taxon>
        <taxon>Spiralia</taxon>
        <taxon>Lophotrochozoa</taxon>
        <taxon>Mollusca</taxon>
        <taxon>Bivalvia</taxon>
        <taxon>Autobranchia</taxon>
        <taxon>Pteriomorphia</taxon>
        <taxon>Pectinida</taxon>
        <taxon>Pectinoidea</taxon>
        <taxon>Pectinidae</taxon>
        <taxon>Mizuhopecten</taxon>
    </lineage>
</organism>
<evidence type="ECO:0000313" key="2">
    <source>
        <dbReference type="EMBL" id="OWF45919.1"/>
    </source>
</evidence>
<gene>
    <name evidence="2" type="ORF">KP79_PYT07314</name>
</gene>
<dbReference type="GO" id="GO:0005758">
    <property type="term" value="C:mitochondrial intermembrane space"/>
    <property type="evidence" value="ECO:0007669"/>
    <property type="project" value="InterPro"/>
</dbReference>
<evidence type="ECO:0000256" key="1">
    <source>
        <dbReference type="SAM" id="MobiDB-lite"/>
    </source>
</evidence>
<dbReference type="SUPFAM" id="SSF47072">
    <property type="entry name" value="Cysteine alpha-hairpin motif"/>
    <property type="match status" value="1"/>
</dbReference>
<accession>A0A210QB14</accession>
<feature type="compositionally biased region" description="Polar residues" evidence="1">
    <location>
        <begin position="1"/>
        <end position="11"/>
    </location>
</feature>
<dbReference type="OrthoDB" id="5586401at2759"/>
<dbReference type="PANTHER" id="PTHR13639">
    <property type="entry name" value="CYTOCHROME C OXIDASE ASSEMBLY FACTOR 4 HOMOLOG, MITOCHONDRIAL"/>
    <property type="match status" value="1"/>
</dbReference>
<keyword evidence="3" id="KW-1185">Reference proteome</keyword>